<dbReference type="EMBL" id="LNYS01000020">
    <property type="protein sequence ID" value="KTD47509.1"/>
    <property type="molecule type" value="Genomic_DNA"/>
</dbReference>
<dbReference type="PATRIC" id="fig|45073.5.peg.2574"/>
<reference evidence="1 2" key="1">
    <citation type="submission" date="2015-11" db="EMBL/GenBank/DDBJ databases">
        <title>Genomic analysis of 38 Legionella species identifies large and diverse effector repertoires.</title>
        <authorList>
            <person name="Burstein D."/>
            <person name="Amaro F."/>
            <person name="Zusman T."/>
            <person name="Lifshitz Z."/>
            <person name="Cohen O."/>
            <person name="Gilbert J.A."/>
            <person name="Pupko T."/>
            <person name="Shuman H.A."/>
            <person name="Segal G."/>
        </authorList>
    </citation>
    <scope>NUCLEOTIDE SEQUENCE [LARGE SCALE GENOMIC DNA]</scope>
    <source>
        <strain evidence="1 2">CDC#1442-AUS-E</strain>
    </source>
</reference>
<comment type="caution">
    <text evidence="1">The sequence shown here is derived from an EMBL/GenBank/DDBJ whole genome shotgun (WGS) entry which is preliminary data.</text>
</comment>
<organism evidence="1 2">
    <name type="scientific">Legionella quinlivanii</name>
    <dbReference type="NCBI Taxonomy" id="45073"/>
    <lineage>
        <taxon>Bacteria</taxon>
        <taxon>Pseudomonadati</taxon>
        <taxon>Pseudomonadota</taxon>
        <taxon>Gammaproteobacteria</taxon>
        <taxon>Legionellales</taxon>
        <taxon>Legionellaceae</taxon>
        <taxon>Legionella</taxon>
    </lineage>
</organism>
<dbReference type="Proteomes" id="UP000054618">
    <property type="component" value="Unassembled WGS sequence"/>
</dbReference>
<dbReference type="STRING" id="45073.Lqui_2435"/>
<evidence type="ECO:0000313" key="2">
    <source>
        <dbReference type="Proteomes" id="UP000054618"/>
    </source>
</evidence>
<protein>
    <submittedName>
        <fullName evidence="1">Uncharacterized protein</fullName>
    </submittedName>
</protein>
<accession>A0A0W0XSA8</accession>
<gene>
    <name evidence="1" type="ORF">Lqui_2435</name>
</gene>
<dbReference type="RefSeq" id="WP_058508514.1">
    <property type="nucleotide sequence ID" value="NZ_CAAAIK010000048.1"/>
</dbReference>
<dbReference type="AlphaFoldDB" id="A0A0W0XSA8"/>
<name>A0A0W0XSA8_9GAMM</name>
<sequence length="160" mass="18710">MLWNDKLKLLIDSQQLTPSKLGKLTNISVNTIKSWLVSRESAKFRTLSQRDFNYIQSVVLMNQVSSDQDREHLISDNTFSVEYHLKNGLECLTEHLNNAGSMDSREVKNILENFNCAYQDICLANELIREYFLAIKTHRLQQKNKDNEPREQARVHLENQ</sequence>
<proteinExistence type="predicted"/>
<dbReference type="OrthoDB" id="9966612at2"/>
<evidence type="ECO:0000313" key="1">
    <source>
        <dbReference type="EMBL" id="KTD47509.1"/>
    </source>
</evidence>
<keyword evidence="2" id="KW-1185">Reference proteome</keyword>